<proteinExistence type="predicted"/>
<dbReference type="EMBL" id="SOSA01000584">
    <property type="protein sequence ID" value="THC89920.1"/>
    <property type="molecule type" value="Genomic_DNA"/>
</dbReference>
<comment type="caution">
    <text evidence="1">The sequence shown here is derived from an EMBL/GenBank/DDBJ whole genome shotgun (WGS) entry which is preliminary data.</text>
</comment>
<sequence length="55" mass="5976">MQDPTVAGNVGNLYIVRLTVNKADLLPQAVFDLGPDTNVVQKMATSPSQFLSWLT</sequence>
<dbReference type="VEuPathDB" id="FungiDB:EYZ11_010617"/>
<dbReference type="Proteomes" id="UP000308092">
    <property type="component" value="Unassembled WGS sequence"/>
</dbReference>
<name>A0A4S3J4W3_9EURO</name>
<accession>A0A4S3J4W3</accession>
<evidence type="ECO:0000313" key="1">
    <source>
        <dbReference type="EMBL" id="THC89920.1"/>
    </source>
</evidence>
<evidence type="ECO:0000313" key="2">
    <source>
        <dbReference type="Proteomes" id="UP000308092"/>
    </source>
</evidence>
<reference evidence="1 2" key="1">
    <citation type="submission" date="2019-03" db="EMBL/GenBank/DDBJ databases">
        <title>The genome sequence of a newly discovered highly antifungal drug resistant Aspergillus species, Aspergillus tanneri NIH 1004.</title>
        <authorList>
            <person name="Mounaud S."/>
            <person name="Singh I."/>
            <person name="Joardar V."/>
            <person name="Pakala S."/>
            <person name="Pakala S."/>
            <person name="Venepally P."/>
            <person name="Hoover J."/>
            <person name="Nierman W."/>
            <person name="Chung J."/>
            <person name="Losada L."/>
        </authorList>
    </citation>
    <scope>NUCLEOTIDE SEQUENCE [LARGE SCALE GENOMIC DNA]</scope>
    <source>
        <strain evidence="1 2">NIH1004</strain>
    </source>
</reference>
<keyword evidence="2" id="KW-1185">Reference proteome</keyword>
<organism evidence="1 2">
    <name type="scientific">Aspergillus tanneri</name>
    <dbReference type="NCBI Taxonomy" id="1220188"/>
    <lineage>
        <taxon>Eukaryota</taxon>
        <taxon>Fungi</taxon>
        <taxon>Dikarya</taxon>
        <taxon>Ascomycota</taxon>
        <taxon>Pezizomycotina</taxon>
        <taxon>Eurotiomycetes</taxon>
        <taxon>Eurotiomycetidae</taxon>
        <taxon>Eurotiales</taxon>
        <taxon>Aspergillaceae</taxon>
        <taxon>Aspergillus</taxon>
        <taxon>Aspergillus subgen. Circumdati</taxon>
    </lineage>
</organism>
<dbReference type="AlphaFoldDB" id="A0A4S3J4W3"/>
<protein>
    <submittedName>
        <fullName evidence="1">Uncharacterized protein</fullName>
    </submittedName>
</protein>
<gene>
    <name evidence="1" type="ORF">EYZ11_010617</name>
</gene>